<proteinExistence type="predicted"/>
<comment type="caution">
    <text evidence="1">The sequence shown here is derived from an EMBL/GenBank/DDBJ whole genome shotgun (WGS) entry which is preliminary data.</text>
</comment>
<keyword evidence="2" id="KW-1185">Reference proteome</keyword>
<protein>
    <submittedName>
        <fullName evidence="1">Uncharacterized protein</fullName>
    </submittedName>
</protein>
<dbReference type="AlphaFoldDB" id="A0A5C6F4N5"/>
<sequence>MGTVNFGVPQNIVTYLKDRMGLKVFVEGGTYKGGTSIRMSNVFDQVITIENSKSIYDSTSITLADYSNIDARLGDTRQHLPEIVAKHDNLLFWLDAHWSGGATYGEEDECPILDELKIIFNSRRNSAILIDDARLFLSPPPLPHQRTKWPNLQDLVGAIPPNWDCSCVNDVFVILPASESQPYRDFQQNANTNQWKEATKPRSLVSRALAAASRAL</sequence>
<dbReference type="Proteomes" id="UP000317977">
    <property type="component" value="Unassembled WGS sequence"/>
</dbReference>
<accession>A0A5C6F4N5</accession>
<name>A0A5C6F4N5_9BACT</name>
<evidence type="ECO:0000313" key="2">
    <source>
        <dbReference type="Proteomes" id="UP000317977"/>
    </source>
</evidence>
<dbReference type="OrthoDB" id="5329963at2"/>
<organism evidence="1 2">
    <name type="scientific">Rubripirellula reticaptiva</name>
    <dbReference type="NCBI Taxonomy" id="2528013"/>
    <lineage>
        <taxon>Bacteria</taxon>
        <taxon>Pseudomonadati</taxon>
        <taxon>Planctomycetota</taxon>
        <taxon>Planctomycetia</taxon>
        <taxon>Pirellulales</taxon>
        <taxon>Pirellulaceae</taxon>
        <taxon>Rubripirellula</taxon>
    </lineage>
</organism>
<reference evidence="1 2" key="1">
    <citation type="submission" date="2019-02" db="EMBL/GenBank/DDBJ databases">
        <title>Deep-cultivation of Planctomycetes and their phenomic and genomic characterization uncovers novel biology.</title>
        <authorList>
            <person name="Wiegand S."/>
            <person name="Jogler M."/>
            <person name="Boedeker C."/>
            <person name="Pinto D."/>
            <person name="Vollmers J."/>
            <person name="Rivas-Marin E."/>
            <person name="Kohn T."/>
            <person name="Peeters S.H."/>
            <person name="Heuer A."/>
            <person name="Rast P."/>
            <person name="Oberbeckmann S."/>
            <person name="Bunk B."/>
            <person name="Jeske O."/>
            <person name="Meyerdierks A."/>
            <person name="Storesund J.E."/>
            <person name="Kallscheuer N."/>
            <person name="Luecker S."/>
            <person name="Lage O.M."/>
            <person name="Pohl T."/>
            <person name="Merkel B.J."/>
            <person name="Hornburger P."/>
            <person name="Mueller R.-W."/>
            <person name="Bruemmer F."/>
            <person name="Labrenz M."/>
            <person name="Spormann A.M."/>
            <person name="Op Den Camp H."/>
            <person name="Overmann J."/>
            <person name="Amann R."/>
            <person name="Jetten M.S.M."/>
            <person name="Mascher T."/>
            <person name="Medema M.H."/>
            <person name="Devos D.P."/>
            <person name="Kaster A.-K."/>
            <person name="Ovreas L."/>
            <person name="Rohde M."/>
            <person name="Galperin M.Y."/>
            <person name="Jogler C."/>
        </authorList>
    </citation>
    <scope>NUCLEOTIDE SEQUENCE [LARGE SCALE GENOMIC DNA]</scope>
    <source>
        <strain evidence="1 2">Poly59</strain>
    </source>
</reference>
<dbReference type="RefSeq" id="WP_146533662.1">
    <property type="nucleotide sequence ID" value="NZ_SJPX01000002.1"/>
</dbReference>
<evidence type="ECO:0000313" key="1">
    <source>
        <dbReference type="EMBL" id="TWU55480.1"/>
    </source>
</evidence>
<gene>
    <name evidence="1" type="ORF">Poly59_17790</name>
</gene>
<dbReference type="EMBL" id="SJPX01000002">
    <property type="protein sequence ID" value="TWU55480.1"/>
    <property type="molecule type" value="Genomic_DNA"/>
</dbReference>